<evidence type="ECO:0000313" key="2">
    <source>
        <dbReference type="EMBL" id="MPC58089.1"/>
    </source>
</evidence>
<proteinExistence type="predicted"/>
<name>A0A5B7GKN2_PORTR</name>
<reference evidence="2 3" key="1">
    <citation type="submission" date="2019-05" db="EMBL/GenBank/DDBJ databases">
        <title>Another draft genome of Portunus trituberculatus and its Hox gene families provides insights of decapod evolution.</title>
        <authorList>
            <person name="Jeong J.-H."/>
            <person name="Song I."/>
            <person name="Kim S."/>
            <person name="Choi T."/>
            <person name="Kim D."/>
            <person name="Ryu S."/>
            <person name="Kim W."/>
        </authorList>
    </citation>
    <scope>NUCLEOTIDE SEQUENCE [LARGE SCALE GENOMIC DNA]</scope>
    <source>
        <tissue evidence="2">Muscle</tissue>
    </source>
</reference>
<comment type="caution">
    <text evidence="2">The sequence shown here is derived from an EMBL/GenBank/DDBJ whole genome shotgun (WGS) entry which is preliminary data.</text>
</comment>
<feature type="region of interest" description="Disordered" evidence="1">
    <location>
        <begin position="115"/>
        <end position="163"/>
    </location>
</feature>
<keyword evidence="3" id="KW-1185">Reference proteome</keyword>
<dbReference type="EMBL" id="VSRR010015363">
    <property type="protein sequence ID" value="MPC58089.1"/>
    <property type="molecule type" value="Genomic_DNA"/>
</dbReference>
<dbReference type="Proteomes" id="UP000324222">
    <property type="component" value="Unassembled WGS sequence"/>
</dbReference>
<sequence length="163" mass="17869">MGRGQQGGAALAIQSAYTVIFPPARICRPVTVQIDFFILLGSAALHFFSPRFVTLRFSVGQWRPRLQLPSARPPPSPTPSPIGELQEKNFEKSFRSLGIDTVEKKVNEKQRRWLGRARGLEGGTMGGRRAGRRQISMQHSQPAGLAGLSLPGRLATNSPLKKP</sequence>
<evidence type="ECO:0000313" key="3">
    <source>
        <dbReference type="Proteomes" id="UP000324222"/>
    </source>
</evidence>
<evidence type="ECO:0000256" key="1">
    <source>
        <dbReference type="SAM" id="MobiDB-lite"/>
    </source>
</evidence>
<gene>
    <name evidence="2" type="ORF">E2C01_052084</name>
</gene>
<accession>A0A5B7GKN2</accession>
<organism evidence="2 3">
    <name type="scientific">Portunus trituberculatus</name>
    <name type="common">Swimming crab</name>
    <name type="synonym">Neptunus trituberculatus</name>
    <dbReference type="NCBI Taxonomy" id="210409"/>
    <lineage>
        <taxon>Eukaryota</taxon>
        <taxon>Metazoa</taxon>
        <taxon>Ecdysozoa</taxon>
        <taxon>Arthropoda</taxon>
        <taxon>Crustacea</taxon>
        <taxon>Multicrustacea</taxon>
        <taxon>Malacostraca</taxon>
        <taxon>Eumalacostraca</taxon>
        <taxon>Eucarida</taxon>
        <taxon>Decapoda</taxon>
        <taxon>Pleocyemata</taxon>
        <taxon>Brachyura</taxon>
        <taxon>Eubrachyura</taxon>
        <taxon>Portunoidea</taxon>
        <taxon>Portunidae</taxon>
        <taxon>Portuninae</taxon>
        <taxon>Portunus</taxon>
    </lineage>
</organism>
<protein>
    <submittedName>
        <fullName evidence="2">Uncharacterized protein</fullName>
    </submittedName>
</protein>
<dbReference type="AlphaFoldDB" id="A0A5B7GKN2"/>